<dbReference type="AlphaFoldDB" id="A0A843VJL3"/>
<sequence length="204" mass="22483">MTHVHCRQTPLPLRRLLWSSHSSLTAAIPSEPANPLTMGSGQLDPNPALDPGLVYDAGIDDYLSFLCTVIRSRRPVICPEKKPPVGRRLPLARRAAGCCSLPLKARRRNLLPAAVCPLLARPLAAAASRSKPGEEMSLWSSFASWPLLVGLLATAASRSKPPAARRKQRRSNPRATSQVFRANTDRVLLACWVTWSWRPWVVRS</sequence>
<evidence type="ECO:0000313" key="1">
    <source>
        <dbReference type="EMBL" id="MQL91559.1"/>
    </source>
</evidence>
<keyword evidence="2" id="KW-1185">Reference proteome</keyword>
<organism evidence="1 2">
    <name type="scientific">Colocasia esculenta</name>
    <name type="common">Wild taro</name>
    <name type="synonym">Arum esculentum</name>
    <dbReference type="NCBI Taxonomy" id="4460"/>
    <lineage>
        <taxon>Eukaryota</taxon>
        <taxon>Viridiplantae</taxon>
        <taxon>Streptophyta</taxon>
        <taxon>Embryophyta</taxon>
        <taxon>Tracheophyta</taxon>
        <taxon>Spermatophyta</taxon>
        <taxon>Magnoliopsida</taxon>
        <taxon>Liliopsida</taxon>
        <taxon>Araceae</taxon>
        <taxon>Aroideae</taxon>
        <taxon>Colocasieae</taxon>
        <taxon>Colocasia</taxon>
    </lineage>
</organism>
<dbReference type="EMBL" id="NMUH01001355">
    <property type="protein sequence ID" value="MQL91559.1"/>
    <property type="molecule type" value="Genomic_DNA"/>
</dbReference>
<gene>
    <name evidence="1" type="ORF">Taro_024176</name>
</gene>
<proteinExistence type="predicted"/>
<name>A0A843VJL3_COLES</name>
<evidence type="ECO:0000313" key="2">
    <source>
        <dbReference type="Proteomes" id="UP000652761"/>
    </source>
</evidence>
<dbReference type="GO" id="GO:0004252">
    <property type="term" value="F:serine-type endopeptidase activity"/>
    <property type="evidence" value="ECO:0007669"/>
    <property type="project" value="InterPro"/>
</dbReference>
<accession>A0A843VJL3</accession>
<dbReference type="InterPro" id="IPR036852">
    <property type="entry name" value="Peptidase_S8/S53_dom_sf"/>
</dbReference>
<reference evidence="1" key="1">
    <citation type="submission" date="2017-07" db="EMBL/GenBank/DDBJ databases">
        <title>Taro Niue Genome Assembly and Annotation.</title>
        <authorList>
            <person name="Atibalentja N."/>
            <person name="Keating K."/>
            <person name="Fields C.J."/>
        </authorList>
    </citation>
    <scope>NUCLEOTIDE SEQUENCE</scope>
    <source>
        <strain evidence="1">Niue_2</strain>
        <tissue evidence="1">Leaf</tissue>
    </source>
</reference>
<protein>
    <submittedName>
        <fullName evidence="1">Uncharacterized protein</fullName>
    </submittedName>
</protein>
<comment type="caution">
    <text evidence="1">The sequence shown here is derived from an EMBL/GenBank/DDBJ whole genome shotgun (WGS) entry which is preliminary data.</text>
</comment>
<dbReference type="GO" id="GO:0006508">
    <property type="term" value="P:proteolysis"/>
    <property type="evidence" value="ECO:0007669"/>
    <property type="project" value="InterPro"/>
</dbReference>
<dbReference type="Gene3D" id="3.40.50.200">
    <property type="entry name" value="Peptidase S8/S53 domain"/>
    <property type="match status" value="1"/>
</dbReference>
<dbReference type="Proteomes" id="UP000652761">
    <property type="component" value="Unassembled WGS sequence"/>
</dbReference>
<dbReference type="OrthoDB" id="778844at2759"/>